<organism evidence="2">
    <name type="scientific">Ganoderma boninense</name>
    <dbReference type="NCBI Taxonomy" id="34458"/>
    <lineage>
        <taxon>Eukaryota</taxon>
        <taxon>Fungi</taxon>
        <taxon>Dikarya</taxon>
        <taxon>Basidiomycota</taxon>
        <taxon>Agaricomycotina</taxon>
        <taxon>Agaricomycetes</taxon>
        <taxon>Polyporales</taxon>
        <taxon>Polyporaceae</taxon>
        <taxon>Ganoderma</taxon>
    </lineage>
</organism>
<evidence type="ECO:0000256" key="1">
    <source>
        <dbReference type="SAM" id="MobiDB-lite"/>
    </source>
</evidence>
<feature type="compositionally biased region" description="Basic and acidic residues" evidence="1">
    <location>
        <begin position="27"/>
        <end position="41"/>
    </location>
</feature>
<reference evidence="2" key="1">
    <citation type="submission" date="2019-10" db="EMBL/GenBank/DDBJ databases">
        <authorList>
            <person name="Nor Muhammad N."/>
        </authorList>
    </citation>
    <scope>NUCLEOTIDE SEQUENCE</scope>
</reference>
<sequence length="117" mass="13164">MTKETDRAVAKAYIAIAGLPDQAEEYGDIKAYEKGKEDDKGLRKRRGHSGESDAAGQGSTSLEDRAMDQYFDDGDWESRERTEGRKVAIPSFPLAGPSRVVEKMAAGEQKPWWRWRN</sequence>
<name>A0A5K1K263_9APHY</name>
<feature type="compositionally biased region" description="Basic and acidic residues" evidence="1">
    <location>
        <begin position="76"/>
        <end position="86"/>
    </location>
</feature>
<feature type="region of interest" description="Disordered" evidence="1">
    <location>
        <begin position="25"/>
        <end position="91"/>
    </location>
</feature>
<protein>
    <submittedName>
        <fullName evidence="2">Phosphate:H symporter (Phosphate:H symporter, variant)</fullName>
    </submittedName>
</protein>
<proteinExistence type="predicted"/>
<dbReference type="EMBL" id="LR727898">
    <property type="protein sequence ID" value="VWO99784.1"/>
    <property type="molecule type" value="Genomic_DNA"/>
</dbReference>
<accession>A0A5K1K263</accession>
<evidence type="ECO:0000313" key="2">
    <source>
        <dbReference type="EMBL" id="VWO99784.1"/>
    </source>
</evidence>
<gene>
    <name evidence="2" type="primary">J9VMW8</name>
</gene>
<dbReference type="AlphaFoldDB" id="A0A5K1K263"/>